<keyword evidence="3 4" id="KW-0175">Coiled coil</keyword>
<feature type="region of interest" description="Disordered" evidence="5">
    <location>
        <begin position="245"/>
        <end position="278"/>
    </location>
</feature>
<dbReference type="GO" id="GO:0005737">
    <property type="term" value="C:cytoplasm"/>
    <property type="evidence" value="ECO:0007669"/>
    <property type="project" value="UniProtKB-SubCell"/>
</dbReference>
<feature type="region of interest" description="Disordered" evidence="5">
    <location>
        <begin position="314"/>
        <end position="342"/>
    </location>
</feature>
<dbReference type="InterPro" id="IPR045329">
    <property type="entry name" value="LZTS"/>
</dbReference>
<evidence type="ECO:0000256" key="5">
    <source>
        <dbReference type="SAM" id="MobiDB-lite"/>
    </source>
</evidence>
<keyword evidence="7" id="KW-1185">Reference proteome</keyword>
<feature type="compositionally biased region" description="Basic and acidic residues" evidence="5">
    <location>
        <begin position="160"/>
        <end position="174"/>
    </location>
</feature>
<evidence type="ECO:0000256" key="2">
    <source>
        <dbReference type="ARBA" id="ARBA00022490"/>
    </source>
</evidence>
<feature type="coiled-coil region" evidence="4">
    <location>
        <begin position="539"/>
        <end position="570"/>
    </location>
</feature>
<evidence type="ECO:0000256" key="1">
    <source>
        <dbReference type="ARBA" id="ARBA00004496"/>
    </source>
</evidence>
<evidence type="ECO:0000256" key="3">
    <source>
        <dbReference type="ARBA" id="ARBA00023054"/>
    </source>
</evidence>
<comment type="caution">
    <text evidence="6">The sequence shown here is derived from an EMBL/GenBank/DDBJ whole genome shotgun (WGS) entry which is preliminary data.</text>
</comment>
<feature type="region of interest" description="Disordered" evidence="5">
    <location>
        <begin position="157"/>
        <end position="225"/>
    </location>
</feature>
<comment type="subcellular location">
    <subcellularLocation>
        <location evidence="1">Cytoplasm</location>
    </subcellularLocation>
</comment>
<feature type="compositionally biased region" description="Polar residues" evidence="5">
    <location>
        <begin position="245"/>
        <end position="262"/>
    </location>
</feature>
<name>A0AA88HC20_ARTSF</name>
<accession>A0AA88HC20</accession>
<dbReference type="Proteomes" id="UP001187531">
    <property type="component" value="Unassembled WGS sequence"/>
</dbReference>
<dbReference type="Pfam" id="PF06818">
    <property type="entry name" value="Fez1"/>
    <property type="match status" value="2"/>
</dbReference>
<feature type="compositionally biased region" description="Basic and acidic residues" evidence="5">
    <location>
        <begin position="263"/>
        <end position="278"/>
    </location>
</feature>
<organism evidence="6 7">
    <name type="scientific">Artemia franciscana</name>
    <name type="common">Brine shrimp</name>
    <name type="synonym">Artemia sanfranciscana</name>
    <dbReference type="NCBI Taxonomy" id="6661"/>
    <lineage>
        <taxon>Eukaryota</taxon>
        <taxon>Metazoa</taxon>
        <taxon>Ecdysozoa</taxon>
        <taxon>Arthropoda</taxon>
        <taxon>Crustacea</taxon>
        <taxon>Branchiopoda</taxon>
        <taxon>Anostraca</taxon>
        <taxon>Artemiidae</taxon>
        <taxon>Artemia</taxon>
    </lineage>
</organism>
<dbReference type="AlphaFoldDB" id="A0AA88HC20"/>
<dbReference type="PANTHER" id="PTHR19354">
    <property type="entry name" value="ZIPPER PUTATIVE TUMOR SUPPRESSOR 2 HOMOLOG-LIKE PROTEIN-RELATED"/>
    <property type="match status" value="1"/>
</dbReference>
<feature type="coiled-coil region" evidence="4">
    <location>
        <begin position="421"/>
        <end position="462"/>
    </location>
</feature>
<gene>
    <name evidence="6" type="ORF">QYM36_016348</name>
</gene>
<protein>
    <submittedName>
        <fullName evidence="6">Uncharacterized protein</fullName>
    </submittedName>
</protein>
<evidence type="ECO:0000256" key="4">
    <source>
        <dbReference type="SAM" id="Coils"/>
    </source>
</evidence>
<sequence>MASLRLDKIEDDAKSLMGPPEIMPVSGVLSKGITPIRPIACRPSPSTSSPISQNRIYSSSLKTTPIAGRHNMTVPCGERRGHHRSGSVQFPPDATQAGKAVWERNIGDYNTVGLPSETNLVAGRRLGGSLCNVQDSNRQGILMGTNSELQLDKIAQPQVRKCDFRPPVPKKPEKVSQTPVQKENDPVNRSQLSKQHTMSQTSLHSQSSRGSNTPKLPGRSGSSSTLSKYTELIGTATSCWGLSRKSSFGSQSTIRNSPTSPNRSHEDIYGTPRKCEVSKDDGNVTVADLGSTPTPQELIRGSSDSLNDIIGGDSFGSMDNLDTPLDLSFDPEGTPSPSDSGVGEWEAILREKDSEISFLRETMEQNEAVIFKVYEEKEKAWEREMKRLRGHYDSRLKGARQKILDLESSQSMKSDQWNNERQRLQMDVNEQIKSRQNAERQIEELRRDVTTLQQRLDEASWLLCNRAGEIGLLKSQLKELQGDQTNRGQEMVRLRAQIRDMQLHSDDYVKHNSLPRKDAGSRLSFQEKPRIITDHNYNESDVEKELMRLKKEMDLQKQDFEREKQIWQEEKDTVLRYQKQLQQSYVKVFQRNKVLEEELARIGLNGFDSVVSANNALS</sequence>
<dbReference type="EMBL" id="JAVRJZ010000020">
    <property type="protein sequence ID" value="KAK2706280.1"/>
    <property type="molecule type" value="Genomic_DNA"/>
</dbReference>
<proteinExistence type="predicted"/>
<evidence type="ECO:0000313" key="6">
    <source>
        <dbReference type="EMBL" id="KAK2706280.1"/>
    </source>
</evidence>
<dbReference type="PANTHER" id="PTHR19354:SF2">
    <property type="entry name" value="LEUCINE-RICH REPEAT-CONTAINING PROTEIN DDB_G0290503"/>
    <property type="match status" value="1"/>
</dbReference>
<feature type="compositionally biased region" description="Polar residues" evidence="5">
    <location>
        <begin position="175"/>
        <end position="225"/>
    </location>
</feature>
<reference evidence="6" key="1">
    <citation type="submission" date="2023-07" db="EMBL/GenBank/DDBJ databases">
        <title>Chromosome-level genome assembly of Artemia franciscana.</title>
        <authorList>
            <person name="Jo E."/>
        </authorList>
    </citation>
    <scope>NUCLEOTIDE SEQUENCE</scope>
    <source>
        <tissue evidence="6">Whole body</tissue>
    </source>
</reference>
<keyword evidence="2" id="KW-0963">Cytoplasm</keyword>
<evidence type="ECO:0000313" key="7">
    <source>
        <dbReference type="Proteomes" id="UP001187531"/>
    </source>
</evidence>